<gene>
    <name evidence="1" type="ORF">BISA_1371</name>
</gene>
<name>A0A087DCF5_9BIFI</name>
<dbReference type="STRING" id="1437607.BISA_1371"/>
<accession>A0A087DCF5</accession>
<dbReference type="AlphaFoldDB" id="A0A087DCF5"/>
<evidence type="ECO:0000313" key="2">
    <source>
        <dbReference type="Proteomes" id="UP000029066"/>
    </source>
</evidence>
<comment type="caution">
    <text evidence="1">The sequence shown here is derived from an EMBL/GenBank/DDBJ whole genome shotgun (WGS) entry which is preliminary data.</text>
</comment>
<dbReference type="RefSeq" id="WP_033890417.1">
    <property type="nucleotide sequence ID" value="NZ_JDUT01000003.1"/>
</dbReference>
<reference evidence="1 2" key="1">
    <citation type="submission" date="2014-03" db="EMBL/GenBank/DDBJ databases">
        <title>Genomics of Bifidobacteria.</title>
        <authorList>
            <person name="Ventura M."/>
            <person name="Milani C."/>
            <person name="Lugli G.A."/>
        </authorList>
    </citation>
    <scope>NUCLEOTIDE SEQUENCE [LARGE SCALE GENOMIC DNA]</scope>
    <source>
        <strain evidence="1 2">DSM 23967</strain>
    </source>
</reference>
<evidence type="ECO:0000313" key="1">
    <source>
        <dbReference type="EMBL" id="KFI93205.1"/>
    </source>
</evidence>
<protein>
    <submittedName>
        <fullName evidence="1">Uncharacterized protein</fullName>
    </submittedName>
</protein>
<dbReference type="EMBL" id="JGZN01000006">
    <property type="protein sequence ID" value="KFI93205.1"/>
    <property type="molecule type" value="Genomic_DNA"/>
</dbReference>
<organism evidence="1 2">
    <name type="scientific">Bifidobacterium saguini DSM 23967</name>
    <dbReference type="NCBI Taxonomy" id="1437607"/>
    <lineage>
        <taxon>Bacteria</taxon>
        <taxon>Bacillati</taxon>
        <taxon>Actinomycetota</taxon>
        <taxon>Actinomycetes</taxon>
        <taxon>Bifidobacteriales</taxon>
        <taxon>Bifidobacteriaceae</taxon>
        <taxon>Bifidobacterium</taxon>
    </lineage>
</organism>
<sequence>MKGLDLHFGEYGETTLSFTPGAAPGDQQPTLKITLDEDTYYLYERDWRPLLDLLKTMDRYDHDYQASPYAAMIKALNIAELALHRGVCDTYTDKNHCDERNSLNQAVAFIELAQCAVDEAYKRHKTTETQ</sequence>
<proteinExistence type="predicted"/>
<dbReference type="Proteomes" id="UP000029066">
    <property type="component" value="Unassembled WGS sequence"/>
</dbReference>